<evidence type="ECO:0000313" key="3">
    <source>
        <dbReference type="Proteomes" id="UP001178507"/>
    </source>
</evidence>
<organism evidence="2 3">
    <name type="scientific">Effrenium voratum</name>
    <dbReference type="NCBI Taxonomy" id="2562239"/>
    <lineage>
        <taxon>Eukaryota</taxon>
        <taxon>Sar</taxon>
        <taxon>Alveolata</taxon>
        <taxon>Dinophyceae</taxon>
        <taxon>Suessiales</taxon>
        <taxon>Symbiodiniaceae</taxon>
        <taxon>Effrenium</taxon>
    </lineage>
</organism>
<sequence>MAAWSRLHEQMRASAEFDHARIEDFEEAPLSQWLRPPAESSGPREEGSNEGGEASAAVLELWRPAWLCWDASAEAAVKIMPDRQPCLTSMSQEMQSFRERVDAAFGWHGKVLNAQRREFRAAAQVSLLLLKASPDDGKSELLQTRLFCLLAGELYRCHAGCLFEYVSGAWRPCATGLAPDRLEFVLDGLRRAQAHLSVLSKAKPKRNFEDMVWELRVVERVAFDDVLMRWQLEDIVPKKADVRASDWLQGLAELCRSLRHTFAEHHRTIVKAFLRWGDEPVDEKQQAGLCFQDCYLSTVGASLKDARRGCYMWIPAELSSAPGVETRCRYAAMLMAAFAGGNGLQVLLDQCALVVARTRQPDVMHVVVGEGHDGKTLVFVDHMRAVFGSGFGNCPCSMLQVEREFQVQGSNFVHAVWMACDEARRQQGVCEDLMKNYIGGGWLPLRKNHAQETTYGCWRYAGKVWCMNTADIPEIPTSEERSNARRFRCTYMRSRFVPQSEAVSVQDKVFAADARAKDFMSSGAAVWCFYHDFLFPHMKKFGVQACSDRLESPGAVSTTTLDTKWLLARMNRSSKAAQPEEDAAARPSAPARSEEEAATTSVAEKIVRETHKMFAGQYFGTAAALESTWRAEVNRAAVAANPGVVPAKKARPDGSKKLRVDWLRDSVASFPNIIQRFERRLLDVAEWERCLATCAGEGSFVQIFGSWPQWQWHDQKEWVDPVPELRRLPDGDAWEVTCAVDLQRLRDYMSQGRDRRQVQVQDFVAMCEAQGRQSGSLHLLLTVGHQKVAAGRSLGRVFFPWLSVPNLSREARRHAAPANSVEFDIPNAVVHFAVQLAESDGLEMPCFKLYCSYKECWRRAVATWYKLQEQDSKKELLRACFGCTYARRVDGELLACPLLEGLAVESHRLQARLCEQHPDLLKCMQESGKPRPEASVLAYILFEMENQKLRQFVELLPRHKFAMVAPVFDAVVAAPDPDGDAETLVEDFEILTGIRMQVAKVCTETASTSSLQHWLSGREVPKEVLVIPGRFACIPSALANLFPETEEALAREFAGQDHPISYKEVASRVSGLCLRCLSAEEAPSLPGGARCLVHEFCPDGDEIGHAYGALVGPETVVIVTSSPSTAWEVDKQHFWQMVSGECRLRVFLAELSLDARPDKRRKTDTGGADMDVLAGARRGGEDESLAEDIIGEVRGLMRAEVEAEVMRQSLRAHLVTHLKKHHLPKTDFTTTKQQYYLACSVYEQRKVLECLRRGAGGEEGLLACSARLIHSWASIDAESEKLLAKYNFVDMALVLTRQGPQLVIKKQTDAAMRVNKSLYMHGDFADMVLAKALKHRGKIQTIFNDITSEWVSCGSLCAWMGCRRRETRQQVLDMVLAQPKVVGLQAQLMGEATRRSEWLVCSHDATFQVLFSAIGQKAMRQGDGETHAIHTVLGRSGAVAGFSLQRTEGAGCFKRAMKELLPYDARCTVRFVFSDSPDAVEGADSVLPHLEAVGEDALHFVLRVEACSGEKRTALSRRLLSIQGKFRAPATGRVYHGREDGVPHGVWPEHEEKVVEEVDWGTYMKKPFESHQEYVDAVHGLTLDFPREMDRKDAKARSIREILKAGVSYRHYRYLMNGSYIMDAVVRVVGPEAARLMSWGTCGNEALHAQLKASQQTIVQQHLEAFPLQLQAFGLAKLMAHHCAARSFACCRGSSAEFRRTATQCRS</sequence>
<evidence type="ECO:0000256" key="1">
    <source>
        <dbReference type="SAM" id="MobiDB-lite"/>
    </source>
</evidence>
<proteinExistence type="predicted"/>
<dbReference type="Proteomes" id="UP001178507">
    <property type="component" value="Unassembled WGS sequence"/>
</dbReference>
<feature type="region of interest" description="Disordered" evidence="1">
    <location>
        <begin position="572"/>
        <end position="602"/>
    </location>
</feature>
<accession>A0AA36I064</accession>
<reference evidence="2" key="1">
    <citation type="submission" date="2023-08" db="EMBL/GenBank/DDBJ databases">
        <authorList>
            <person name="Chen Y."/>
            <person name="Shah S."/>
            <person name="Dougan E. K."/>
            <person name="Thang M."/>
            <person name="Chan C."/>
        </authorList>
    </citation>
    <scope>NUCLEOTIDE SEQUENCE</scope>
</reference>
<comment type="caution">
    <text evidence="2">The sequence shown here is derived from an EMBL/GenBank/DDBJ whole genome shotgun (WGS) entry which is preliminary data.</text>
</comment>
<feature type="region of interest" description="Disordered" evidence="1">
    <location>
        <begin position="32"/>
        <end position="53"/>
    </location>
</feature>
<protein>
    <submittedName>
        <fullName evidence="2">Uncharacterized protein</fullName>
    </submittedName>
</protein>
<gene>
    <name evidence="2" type="ORF">EVOR1521_LOCUS7108</name>
</gene>
<name>A0AA36I064_9DINO</name>
<dbReference type="EMBL" id="CAUJNA010000557">
    <property type="protein sequence ID" value="CAJ1378611.1"/>
    <property type="molecule type" value="Genomic_DNA"/>
</dbReference>
<evidence type="ECO:0000313" key="2">
    <source>
        <dbReference type="EMBL" id="CAJ1378611.1"/>
    </source>
</evidence>
<keyword evidence="3" id="KW-1185">Reference proteome</keyword>